<reference evidence="5 6" key="1">
    <citation type="submission" date="2020-08" db="EMBL/GenBank/DDBJ databases">
        <title>Genomic Encyclopedia of Type Strains, Phase IV (KMG-IV): sequencing the most valuable type-strain genomes for metagenomic binning, comparative biology and taxonomic classification.</title>
        <authorList>
            <person name="Goeker M."/>
        </authorList>
    </citation>
    <scope>NUCLEOTIDE SEQUENCE [LARGE SCALE GENOMIC DNA]</scope>
    <source>
        <strain evidence="5 6">DSM 17976</strain>
    </source>
</reference>
<sequence>MILLQASSDWAAFIGRFHPVLVHLPIGFLLLAGLLELGRLTNKVEVKDSTISFILFWSAIGATASCIAGYLLSLGGGYETELLEEHKWQGIWVAVASWVAWVSKTDLLFQKFKFGGLLYLPALAIGGLFTMVAGHHGGSLTHGEGYLTQETPEPFRAWAGMEPKTEKGGDEIKPIADVNNALVYQDIVNPILKARCVQCHNAKKSKGDLRMDEIELLKKGGENGPAFIAGKSDESELIKRCLLPLEDENHMPPKGKTQLSEGQVAILSWWIDQGAPVDKKVAELKTTDAVKPALAALSKPQSAEGSASSSSQKDELASLNVSAPNANDIEALKKVGVLVTPIATGSHLLDINAVNASGLTDSQLALLEPLSEQIVWLKLNNTRITDQATSTLSQLKNLQKLHLENTAISDALLQKIKDLSRLTYLNLVGTKITDQGLKELAAAKKLTSLHLWKTSVTEAGVSALKQANAALEITTGITEQQIAEFVKVGQSAPKPEEVKKK</sequence>
<organism evidence="5 6">
    <name type="scientific">Runella defluvii</name>
    <dbReference type="NCBI Taxonomy" id="370973"/>
    <lineage>
        <taxon>Bacteria</taxon>
        <taxon>Pseudomonadati</taxon>
        <taxon>Bacteroidota</taxon>
        <taxon>Cytophagia</taxon>
        <taxon>Cytophagales</taxon>
        <taxon>Spirosomataceae</taxon>
        <taxon>Runella</taxon>
    </lineage>
</organism>
<evidence type="ECO:0000256" key="2">
    <source>
        <dbReference type="SAM" id="Phobius"/>
    </source>
</evidence>
<keyword evidence="2" id="KW-0472">Membrane</keyword>
<feature type="transmembrane region" description="Helical" evidence="2">
    <location>
        <begin position="20"/>
        <end position="38"/>
    </location>
</feature>
<dbReference type="SUPFAM" id="SSF52047">
    <property type="entry name" value="RNI-like"/>
    <property type="match status" value="1"/>
</dbReference>
<protein>
    <submittedName>
        <fullName evidence="5">Putative membrane protein/mono/diheme cytochrome c family protein</fullName>
    </submittedName>
</protein>
<keyword evidence="2" id="KW-1133">Transmembrane helix</keyword>
<dbReference type="InterPro" id="IPR057207">
    <property type="entry name" value="FBXL15_LRR"/>
</dbReference>
<evidence type="ECO:0000256" key="1">
    <source>
        <dbReference type="SAM" id="MobiDB-lite"/>
    </source>
</evidence>
<dbReference type="Pfam" id="PF07635">
    <property type="entry name" value="PSCyt1"/>
    <property type="match status" value="1"/>
</dbReference>
<dbReference type="InterPro" id="IPR011429">
    <property type="entry name" value="Cyt_c_Planctomycete-type"/>
</dbReference>
<dbReference type="EMBL" id="JACIBY010000015">
    <property type="protein sequence ID" value="MBB3841258.1"/>
    <property type="molecule type" value="Genomic_DNA"/>
</dbReference>
<proteinExistence type="predicted"/>
<feature type="compositionally biased region" description="Low complexity" evidence="1">
    <location>
        <begin position="298"/>
        <end position="311"/>
    </location>
</feature>
<evidence type="ECO:0000313" key="5">
    <source>
        <dbReference type="EMBL" id="MBB3841258.1"/>
    </source>
</evidence>
<dbReference type="Gene3D" id="3.80.10.10">
    <property type="entry name" value="Ribonuclease Inhibitor"/>
    <property type="match status" value="1"/>
</dbReference>
<dbReference type="RefSeq" id="WP_183978802.1">
    <property type="nucleotide sequence ID" value="NZ_JACIBY010000015.1"/>
</dbReference>
<feature type="transmembrane region" description="Helical" evidence="2">
    <location>
        <begin position="50"/>
        <end position="71"/>
    </location>
</feature>
<dbReference type="Proteomes" id="UP000541352">
    <property type="component" value="Unassembled WGS sequence"/>
</dbReference>
<dbReference type="PANTHER" id="PTHR35889:SF3">
    <property type="entry name" value="F-BOX DOMAIN-CONTAINING PROTEIN"/>
    <property type="match status" value="1"/>
</dbReference>
<comment type="caution">
    <text evidence="5">The sequence shown here is derived from an EMBL/GenBank/DDBJ whole genome shotgun (WGS) entry which is preliminary data.</text>
</comment>
<accession>A0A7W6ET21</accession>
<gene>
    <name evidence="5" type="ORF">FHS57_005280</name>
</gene>
<keyword evidence="6" id="KW-1185">Reference proteome</keyword>
<dbReference type="InterPro" id="IPR032675">
    <property type="entry name" value="LRR_dom_sf"/>
</dbReference>
<feature type="region of interest" description="Disordered" evidence="1">
    <location>
        <begin position="296"/>
        <end position="316"/>
    </location>
</feature>
<evidence type="ECO:0000313" key="6">
    <source>
        <dbReference type="Proteomes" id="UP000541352"/>
    </source>
</evidence>
<name>A0A7W6ET21_9BACT</name>
<feature type="domain" description="Cytochrome C Planctomycete-type" evidence="3">
    <location>
        <begin position="196"/>
        <end position="255"/>
    </location>
</feature>
<feature type="transmembrane region" description="Helical" evidence="2">
    <location>
        <begin position="91"/>
        <end position="109"/>
    </location>
</feature>
<evidence type="ECO:0000259" key="3">
    <source>
        <dbReference type="Pfam" id="PF07635"/>
    </source>
</evidence>
<feature type="transmembrane region" description="Helical" evidence="2">
    <location>
        <begin position="116"/>
        <end position="134"/>
    </location>
</feature>
<dbReference type="Pfam" id="PF25372">
    <property type="entry name" value="DUF7885"/>
    <property type="match status" value="1"/>
</dbReference>
<evidence type="ECO:0000259" key="4">
    <source>
        <dbReference type="Pfam" id="PF25372"/>
    </source>
</evidence>
<keyword evidence="2" id="KW-0812">Transmembrane</keyword>
<dbReference type="AlphaFoldDB" id="A0A7W6ET21"/>
<dbReference type="PANTHER" id="PTHR35889">
    <property type="entry name" value="CYCLOINULO-OLIGOSACCHARIDE FRUCTANOTRANSFERASE-RELATED"/>
    <property type="match status" value="1"/>
</dbReference>
<feature type="domain" description="F-box/LRR-repeat protein 15-like leucin rich repeat" evidence="4">
    <location>
        <begin position="352"/>
        <end position="468"/>
    </location>
</feature>